<dbReference type="GO" id="GO:0003964">
    <property type="term" value="F:RNA-directed DNA polymerase activity"/>
    <property type="evidence" value="ECO:0007669"/>
    <property type="project" value="UniProtKB-KW"/>
</dbReference>
<protein>
    <submittedName>
        <fullName evidence="2">Reverse transcriptase</fullName>
    </submittedName>
</protein>
<evidence type="ECO:0000256" key="1">
    <source>
        <dbReference type="SAM" id="Phobius"/>
    </source>
</evidence>
<keyword evidence="1" id="KW-0812">Transmembrane</keyword>
<keyword evidence="2" id="KW-0548">Nucleotidyltransferase</keyword>
<dbReference type="PANTHER" id="PTHR46890:SF48">
    <property type="entry name" value="RNA-DIRECTED DNA POLYMERASE"/>
    <property type="match status" value="1"/>
</dbReference>
<keyword evidence="3" id="KW-1185">Reference proteome</keyword>
<keyword evidence="1" id="KW-0472">Membrane</keyword>
<dbReference type="EMBL" id="SMMG02000002">
    <property type="protein sequence ID" value="KAA3483570.1"/>
    <property type="molecule type" value="Genomic_DNA"/>
</dbReference>
<dbReference type="PANTHER" id="PTHR46890">
    <property type="entry name" value="NON-LTR RETROLELEMENT REVERSE TRANSCRIPTASE-LIKE PROTEIN-RELATED"/>
    <property type="match status" value="1"/>
</dbReference>
<accession>A0A5B6WP59</accession>
<keyword evidence="2" id="KW-0695">RNA-directed DNA polymerase</keyword>
<organism evidence="2 3">
    <name type="scientific">Gossypium australe</name>
    <dbReference type="NCBI Taxonomy" id="47621"/>
    <lineage>
        <taxon>Eukaryota</taxon>
        <taxon>Viridiplantae</taxon>
        <taxon>Streptophyta</taxon>
        <taxon>Embryophyta</taxon>
        <taxon>Tracheophyta</taxon>
        <taxon>Spermatophyta</taxon>
        <taxon>Magnoliopsida</taxon>
        <taxon>eudicotyledons</taxon>
        <taxon>Gunneridae</taxon>
        <taxon>Pentapetalae</taxon>
        <taxon>rosids</taxon>
        <taxon>malvids</taxon>
        <taxon>Malvales</taxon>
        <taxon>Malvaceae</taxon>
        <taxon>Malvoideae</taxon>
        <taxon>Gossypium</taxon>
    </lineage>
</organism>
<dbReference type="OrthoDB" id="1932527at2759"/>
<gene>
    <name evidence="2" type="ORF">EPI10_005729</name>
</gene>
<comment type="caution">
    <text evidence="2">The sequence shown here is derived from an EMBL/GenBank/DDBJ whole genome shotgun (WGS) entry which is preliminary data.</text>
</comment>
<reference evidence="3" key="1">
    <citation type="journal article" date="2019" name="Plant Biotechnol. J.">
        <title>Genome sequencing of the Australian wild diploid species Gossypium australe highlights disease resistance and delayed gland morphogenesis.</title>
        <authorList>
            <person name="Cai Y."/>
            <person name="Cai X."/>
            <person name="Wang Q."/>
            <person name="Wang P."/>
            <person name="Zhang Y."/>
            <person name="Cai C."/>
            <person name="Xu Y."/>
            <person name="Wang K."/>
            <person name="Zhou Z."/>
            <person name="Wang C."/>
            <person name="Geng S."/>
            <person name="Li B."/>
            <person name="Dong Q."/>
            <person name="Hou Y."/>
            <person name="Wang H."/>
            <person name="Ai P."/>
            <person name="Liu Z."/>
            <person name="Yi F."/>
            <person name="Sun M."/>
            <person name="An G."/>
            <person name="Cheng J."/>
            <person name="Zhang Y."/>
            <person name="Shi Q."/>
            <person name="Xie Y."/>
            <person name="Shi X."/>
            <person name="Chang Y."/>
            <person name="Huang F."/>
            <person name="Chen Y."/>
            <person name="Hong S."/>
            <person name="Mi L."/>
            <person name="Sun Q."/>
            <person name="Zhang L."/>
            <person name="Zhou B."/>
            <person name="Peng R."/>
            <person name="Zhang X."/>
            <person name="Liu F."/>
        </authorList>
    </citation>
    <scope>NUCLEOTIDE SEQUENCE [LARGE SCALE GENOMIC DNA]</scope>
    <source>
        <strain evidence="3">cv. PA1801</strain>
    </source>
</reference>
<feature type="transmembrane region" description="Helical" evidence="1">
    <location>
        <begin position="6"/>
        <end position="31"/>
    </location>
</feature>
<evidence type="ECO:0000313" key="3">
    <source>
        <dbReference type="Proteomes" id="UP000325315"/>
    </source>
</evidence>
<dbReference type="AlphaFoldDB" id="A0A5B6WP59"/>
<name>A0A5B6WP59_9ROSI</name>
<evidence type="ECO:0000313" key="2">
    <source>
        <dbReference type="EMBL" id="KAA3483570.1"/>
    </source>
</evidence>
<dbReference type="InterPro" id="IPR052343">
    <property type="entry name" value="Retrotransposon-Effector_Assoc"/>
</dbReference>
<dbReference type="Proteomes" id="UP000325315">
    <property type="component" value="Unassembled WGS sequence"/>
</dbReference>
<keyword evidence="2" id="KW-0808">Transferase</keyword>
<sequence length="66" mass="7281">MGFSKHWVTLILGCITSVSYSIILNEVGYVFSLGRGLRQGDPLSPYLFLICSEWLSSQDNLIGGLD</sequence>
<keyword evidence="1" id="KW-1133">Transmembrane helix</keyword>
<proteinExistence type="predicted"/>